<dbReference type="EMBL" id="JANIGO010000005">
    <property type="protein sequence ID" value="MCQ8897570.1"/>
    <property type="molecule type" value="Genomic_DNA"/>
</dbReference>
<comment type="caution">
    <text evidence="3">The sequence shown here is derived from an EMBL/GenBank/DDBJ whole genome shotgun (WGS) entry which is preliminary data.</text>
</comment>
<feature type="chain" id="PRO_5045956550" description="SH3 domain-containing protein" evidence="2">
    <location>
        <begin position="30"/>
        <end position="314"/>
    </location>
</feature>
<keyword evidence="4" id="KW-1185">Reference proteome</keyword>
<feature type="signal peptide" evidence="2">
    <location>
        <begin position="1"/>
        <end position="29"/>
    </location>
</feature>
<feature type="compositionally biased region" description="Low complexity" evidence="1">
    <location>
        <begin position="148"/>
        <end position="158"/>
    </location>
</feature>
<accession>A0ABT1WJ71</accession>
<evidence type="ECO:0008006" key="5">
    <source>
        <dbReference type="Google" id="ProtNLM"/>
    </source>
</evidence>
<proteinExistence type="predicted"/>
<feature type="region of interest" description="Disordered" evidence="1">
    <location>
        <begin position="46"/>
        <end position="78"/>
    </location>
</feature>
<feature type="region of interest" description="Disordered" evidence="1">
    <location>
        <begin position="147"/>
        <end position="173"/>
    </location>
</feature>
<evidence type="ECO:0000313" key="4">
    <source>
        <dbReference type="Proteomes" id="UP001204142"/>
    </source>
</evidence>
<name>A0ABT1WJ71_9BURK</name>
<gene>
    <name evidence="3" type="ORF">NQT62_14100</name>
</gene>
<evidence type="ECO:0000256" key="2">
    <source>
        <dbReference type="SAM" id="SignalP"/>
    </source>
</evidence>
<feature type="compositionally biased region" description="Low complexity" evidence="1">
    <location>
        <begin position="46"/>
        <end position="73"/>
    </location>
</feature>
<organism evidence="3 4">
    <name type="scientific">Limnobacter humi</name>
    <dbReference type="NCBI Taxonomy" id="1778671"/>
    <lineage>
        <taxon>Bacteria</taxon>
        <taxon>Pseudomonadati</taxon>
        <taxon>Pseudomonadota</taxon>
        <taxon>Betaproteobacteria</taxon>
        <taxon>Burkholderiales</taxon>
        <taxon>Burkholderiaceae</taxon>
        <taxon>Limnobacter</taxon>
    </lineage>
</organism>
<reference evidence="3 4" key="1">
    <citation type="submission" date="2022-07" db="EMBL/GenBank/DDBJ databases">
        <authorList>
            <person name="Xamxidin M."/>
            <person name="Wu M."/>
        </authorList>
    </citation>
    <scope>NUCLEOTIDE SEQUENCE [LARGE SCALE GENOMIC DNA]</scope>
    <source>
        <strain evidence="3 4">NBRC 111650</strain>
    </source>
</reference>
<sequence length="314" mass="31354">MKNALQTRACRLGCMSTLLVTGLVFPAHGGYAQQLITNPLVRPASAMPGAPSADAPSGGPGASAGRAPSAALPGAGGDEALREKAAGRITQEDFNIRQQELNASNVPVPLLNMFSEMTVSAHVSGAVVLRRSEYAIPALGPITPATTAGQGISSAQGSQGPGQNSGGRSSSQAQAVSPIVASSVLRLKVGQPTNLSGYTLRAKLDGPDVTVEWLSNQGRWVTVFFGAIESAPNTALVPTKDSLEKVDTEAFKYLKPAISSRITGNTVQGGFGGAGGGGFGGYGSGGFGGGFGGGGGGYPSPGFGTSPGLAAPLN</sequence>
<dbReference type="RefSeq" id="WP_256765374.1">
    <property type="nucleotide sequence ID" value="NZ_JANIGO010000005.1"/>
</dbReference>
<evidence type="ECO:0000313" key="3">
    <source>
        <dbReference type="EMBL" id="MCQ8897570.1"/>
    </source>
</evidence>
<evidence type="ECO:0000256" key="1">
    <source>
        <dbReference type="SAM" id="MobiDB-lite"/>
    </source>
</evidence>
<protein>
    <recommendedName>
        <fullName evidence="5">SH3 domain-containing protein</fullName>
    </recommendedName>
</protein>
<dbReference type="Proteomes" id="UP001204142">
    <property type="component" value="Unassembled WGS sequence"/>
</dbReference>
<keyword evidence="2" id="KW-0732">Signal</keyword>